<feature type="domain" description="Prokaryotic-type class I peptide chain release factors" evidence="6">
    <location>
        <begin position="243"/>
        <end position="259"/>
    </location>
</feature>
<dbReference type="InterPro" id="IPR005139">
    <property type="entry name" value="PCRF"/>
</dbReference>
<dbReference type="GO" id="GO:0016149">
    <property type="term" value="F:translation release factor activity, codon specific"/>
    <property type="evidence" value="ECO:0007669"/>
    <property type="project" value="UniProtKB-UniRule"/>
</dbReference>
<evidence type="ECO:0000256" key="4">
    <source>
        <dbReference type="HAMAP-Rule" id="MF_00094"/>
    </source>
</evidence>
<dbReference type="Pfam" id="PF00472">
    <property type="entry name" value="RF-1"/>
    <property type="match status" value="1"/>
</dbReference>
<dbReference type="Proteomes" id="UP000433050">
    <property type="component" value="Unassembled WGS sequence"/>
</dbReference>
<dbReference type="EMBL" id="CACSAS010000001">
    <property type="protein sequence ID" value="CAA0089175.1"/>
    <property type="molecule type" value="Genomic_DNA"/>
</dbReference>
<evidence type="ECO:0000256" key="1">
    <source>
        <dbReference type="ARBA" id="ARBA00010835"/>
    </source>
</evidence>
<evidence type="ECO:0000313" key="7">
    <source>
        <dbReference type="EMBL" id="CAA0089175.1"/>
    </source>
</evidence>
<dbReference type="Pfam" id="PF03462">
    <property type="entry name" value="PCRF"/>
    <property type="match status" value="1"/>
</dbReference>
<proteinExistence type="inferred from homology"/>
<evidence type="ECO:0000259" key="6">
    <source>
        <dbReference type="PROSITE" id="PS00745"/>
    </source>
</evidence>
<dbReference type="FunFam" id="3.30.160.20:FF:000004">
    <property type="entry name" value="Peptide chain release factor 1"/>
    <property type="match status" value="1"/>
</dbReference>
<dbReference type="SUPFAM" id="SSF75620">
    <property type="entry name" value="Release factor"/>
    <property type="match status" value="1"/>
</dbReference>
<keyword evidence="3 4" id="KW-0648">Protein biosynthesis</keyword>
<dbReference type="HAMAP" id="MF_00094">
    <property type="entry name" value="Rel_fac_2"/>
    <property type="match status" value="1"/>
</dbReference>
<organism evidence="7 8">
    <name type="scientific">Starkeya nomas</name>
    <dbReference type="NCBI Taxonomy" id="2666134"/>
    <lineage>
        <taxon>Bacteria</taxon>
        <taxon>Pseudomonadati</taxon>
        <taxon>Pseudomonadota</taxon>
        <taxon>Alphaproteobacteria</taxon>
        <taxon>Hyphomicrobiales</taxon>
        <taxon>Xanthobacteraceae</taxon>
        <taxon>Starkeya</taxon>
    </lineage>
</organism>
<keyword evidence="8" id="KW-1185">Reference proteome</keyword>
<dbReference type="Gene3D" id="3.30.70.1660">
    <property type="match status" value="1"/>
</dbReference>
<dbReference type="GO" id="GO:0005737">
    <property type="term" value="C:cytoplasm"/>
    <property type="evidence" value="ECO:0007669"/>
    <property type="project" value="UniProtKB-SubCell"/>
</dbReference>
<accession>A0A5S9NHH8</accession>
<feature type="modified residue" description="N5-methylglutamine" evidence="4">
    <location>
        <position position="250"/>
    </location>
</feature>
<name>A0A5S9NHH8_9HYPH</name>
<dbReference type="NCBIfam" id="TIGR00020">
    <property type="entry name" value="prfB"/>
    <property type="match status" value="1"/>
</dbReference>
<comment type="subcellular location">
    <subcellularLocation>
        <location evidence="4">Cytoplasm</location>
    </subcellularLocation>
</comment>
<dbReference type="PANTHER" id="PTHR43116:SF3">
    <property type="entry name" value="CLASS I PEPTIDE CHAIN RELEASE FACTOR"/>
    <property type="match status" value="1"/>
</dbReference>
<comment type="similarity">
    <text evidence="1 4">Belongs to the prokaryotic/mitochondrial release factor family.</text>
</comment>
<evidence type="ECO:0000256" key="3">
    <source>
        <dbReference type="ARBA" id="ARBA00022917"/>
    </source>
</evidence>
<comment type="function">
    <text evidence="4">Peptide chain release factor 2 directs the termination of translation in response to the peptide chain termination codons UGA and UAA.</text>
</comment>
<gene>
    <name evidence="4 7" type="primary">prfB</name>
    <name evidence="7" type="ORF">STARVERO_00880</name>
</gene>
<keyword evidence="2 4" id="KW-0488">Methylation</keyword>
<dbReference type="PANTHER" id="PTHR43116">
    <property type="entry name" value="PEPTIDE CHAIN RELEASE FACTOR 2"/>
    <property type="match status" value="1"/>
</dbReference>
<dbReference type="InterPro" id="IPR000352">
    <property type="entry name" value="Pep_chain_release_fac_I"/>
</dbReference>
<dbReference type="InterPro" id="IPR045853">
    <property type="entry name" value="Pep_chain_release_fac_I_sf"/>
</dbReference>
<reference evidence="7 8" key="1">
    <citation type="submission" date="2019-12" db="EMBL/GenBank/DDBJ databases">
        <authorList>
            <person name="Reyes-Prieto M."/>
        </authorList>
    </citation>
    <scope>NUCLEOTIDE SEQUENCE [LARGE SCALE GENOMIC DNA]</scope>
    <source>
        <strain evidence="7">HF14-78462</strain>
    </source>
</reference>
<keyword evidence="4" id="KW-0963">Cytoplasm</keyword>
<dbReference type="Gene3D" id="3.30.160.20">
    <property type="match status" value="1"/>
</dbReference>
<evidence type="ECO:0000256" key="2">
    <source>
        <dbReference type="ARBA" id="ARBA00022481"/>
    </source>
</evidence>
<protein>
    <recommendedName>
        <fullName evidence="4 5">Peptide chain release factor 2</fullName>
        <shortName evidence="4">RF-2</shortName>
    </recommendedName>
</protein>
<comment type="PTM">
    <text evidence="4">Methylated by PrmC. Methylation increases the termination efficiency of RF2.</text>
</comment>
<dbReference type="SMART" id="SM00937">
    <property type="entry name" value="PCRF"/>
    <property type="match status" value="1"/>
</dbReference>
<dbReference type="RefSeq" id="WP_144342936.1">
    <property type="nucleotide sequence ID" value="NZ_CACSAS010000001.1"/>
</dbReference>
<sequence>MRAELAASVDEIREAATLLRQHIDFDRSKARLAELNALAEDPNLWNDPERAQKLMQERGTLEDGLGAIERINRELADNVELIELGEAEGDEGIVDEAAAALDRLKAEVARRQLEALLSGEADANDSYLEVHAGAGGTDSQDWALMLLRMYTRWAERRGFKVELIEEQAGETAGLKSATILVKGHNAYGWLKTEGGVHRLVRISPFDSNARRQTSFASIDVYPVIDDRIVVDIKEADVRVDTMRSGGAGGQHVNKTESAVRLTHIPTGIAVVSQGDRSQHKNRATAWDMLRAKLYEMELKKREAQAAADQAAKTDIGWGHQIRSYVLQPYQLVKDLRTGVTSGTPQEVLDGDLDPFMEAALAQRAYGGGPASVEDVD</sequence>
<dbReference type="Gene3D" id="1.20.58.410">
    <property type="entry name" value="Release factor"/>
    <property type="match status" value="1"/>
</dbReference>
<dbReference type="InterPro" id="IPR004374">
    <property type="entry name" value="PrfB"/>
</dbReference>
<dbReference type="PROSITE" id="PS00745">
    <property type="entry name" value="RF_PROK_I"/>
    <property type="match status" value="1"/>
</dbReference>
<evidence type="ECO:0000256" key="5">
    <source>
        <dbReference type="NCBIfam" id="TIGR00020"/>
    </source>
</evidence>
<evidence type="ECO:0000313" key="8">
    <source>
        <dbReference type="Proteomes" id="UP000433050"/>
    </source>
</evidence>
<dbReference type="AlphaFoldDB" id="A0A5S9NHH8"/>